<reference evidence="2 3" key="1">
    <citation type="submission" date="2024-01" db="EMBL/GenBank/DDBJ databases">
        <title>The genomes of 5 underutilized Papilionoideae crops provide insights into root nodulation and disease resistance.</title>
        <authorList>
            <person name="Yuan L."/>
        </authorList>
    </citation>
    <scope>NUCLEOTIDE SEQUENCE [LARGE SCALE GENOMIC DNA]</scope>
    <source>
        <strain evidence="2">LY-2023</strain>
        <tissue evidence="2">Leaf</tissue>
    </source>
</reference>
<keyword evidence="1" id="KW-0472">Membrane</keyword>
<sequence>MAFYIEEAAEVVWERFLEADNAVEVLMRVSKGIMGHLQVIEFNLNGSMQRENELKSKVQYLMELTRELNFIKGSASTTGKKVGSLEKELREKDIQLMNVKASSEVREVSLLEHVARRKSSLYTIYCVSTVLFFVALFKETVLFFPMDSHT</sequence>
<keyword evidence="1" id="KW-1133">Transmembrane helix</keyword>
<protein>
    <submittedName>
        <fullName evidence="2">Uncharacterized protein</fullName>
    </submittedName>
</protein>
<accession>A0AAN9K8U1</accession>
<proteinExistence type="predicted"/>
<dbReference type="InterPro" id="IPR039976">
    <property type="entry name" value="WIT1/WIT2"/>
</dbReference>
<evidence type="ECO:0000313" key="3">
    <source>
        <dbReference type="Proteomes" id="UP001359559"/>
    </source>
</evidence>
<keyword evidence="1" id="KW-0812">Transmembrane</keyword>
<feature type="transmembrane region" description="Helical" evidence="1">
    <location>
        <begin position="122"/>
        <end position="144"/>
    </location>
</feature>
<evidence type="ECO:0000313" key="2">
    <source>
        <dbReference type="EMBL" id="KAK7311349.1"/>
    </source>
</evidence>
<dbReference type="Proteomes" id="UP001359559">
    <property type="component" value="Unassembled WGS sequence"/>
</dbReference>
<keyword evidence="3" id="KW-1185">Reference proteome</keyword>
<organism evidence="2 3">
    <name type="scientific">Clitoria ternatea</name>
    <name type="common">Butterfly pea</name>
    <dbReference type="NCBI Taxonomy" id="43366"/>
    <lineage>
        <taxon>Eukaryota</taxon>
        <taxon>Viridiplantae</taxon>
        <taxon>Streptophyta</taxon>
        <taxon>Embryophyta</taxon>
        <taxon>Tracheophyta</taxon>
        <taxon>Spermatophyta</taxon>
        <taxon>Magnoliopsida</taxon>
        <taxon>eudicotyledons</taxon>
        <taxon>Gunneridae</taxon>
        <taxon>Pentapetalae</taxon>
        <taxon>rosids</taxon>
        <taxon>fabids</taxon>
        <taxon>Fabales</taxon>
        <taxon>Fabaceae</taxon>
        <taxon>Papilionoideae</taxon>
        <taxon>50 kb inversion clade</taxon>
        <taxon>NPAAA clade</taxon>
        <taxon>indigoferoid/millettioid clade</taxon>
        <taxon>Phaseoleae</taxon>
        <taxon>Clitoria</taxon>
    </lineage>
</organism>
<name>A0AAN9K8U1_CLITE</name>
<evidence type="ECO:0000256" key="1">
    <source>
        <dbReference type="SAM" id="Phobius"/>
    </source>
</evidence>
<comment type="caution">
    <text evidence="2">The sequence shown here is derived from an EMBL/GenBank/DDBJ whole genome shotgun (WGS) entry which is preliminary data.</text>
</comment>
<gene>
    <name evidence="2" type="ORF">RJT34_09430</name>
</gene>
<dbReference type="PANTHER" id="PTHR35705:SF2">
    <property type="entry name" value="WPP DOMAIN-INTERACTING TAIL-ANCHORED PROTEIN 2"/>
    <property type="match status" value="1"/>
</dbReference>
<dbReference type="EMBL" id="JAYKXN010000002">
    <property type="protein sequence ID" value="KAK7311349.1"/>
    <property type="molecule type" value="Genomic_DNA"/>
</dbReference>
<dbReference type="PANTHER" id="PTHR35705">
    <property type="entry name" value="WPP DOMAIN-INTERACTING TAIL-ANCHORED PROTEIN 1"/>
    <property type="match status" value="1"/>
</dbReference>
<dbReference type="AlphaFoldDB" id="A0AAN9K8U1"/>